<dbReference type="AlphaFoldDB" id="A0A6P5SJE6"/>
<dbReference type="RefSeq" id="XP_021813696.1">
    <property type="nucleotide sequence ID" value="XM_021958004.1"/>
</dbReference>
<name>A0A6P5SJE6_PRUAV</name>
<accession>A0A6P5SJE6</accession>
<evidence type="ECO:0000313" key="1">
    <source>
        <dbReference type="Proteomes" id="UP000515124"/>
    </source>
</evidence>
<evidence type="ECO:0000313" key="2">
    <source>
        <dbReference type="RefSeq" id="XP_021813696.1"/>
    </source>
</evidence>
<reference evidence="2" key="1">
    <citation type="submission" date="2025-08" db="UniProtKB">
        <authorList>
            <consortium name="RefSeq"/>
        </authorList>
    </citation>
    <scope>IDENTIFICATION</scope>
</reference>
<dbReference type="KEGG" id="pavi:110756564"/>
<proteinExistence type="predicted"/>
<organism evidence="1 2">
    <name type="scientific">Prunus avium</name>
    <name type="common">Cherry</name>
    <name type="synonym">Cerasus avium</name>
    <dbReference type="NCBI Taxonomy" id="42229"/>
    <lineage>
        <taxon>Eukaryota</taxon>
        <taxon>Viridiplantae</taxon>
        <taxon>Streptophyta</taxon>
        <taxon>Embryophyta</taxon>
        <taxon>Tracheophyta</taxon>
        <taxon>Spermatophyta</taxon>
        <taxon>Magnoliopsida</taxon>
        <taxon>eudicotyledons</taxon>
        <taxon>Gunneridae</taxon>
        <taxon>Pentapetalae</taxon>
        <taxon>rosids</taxon>
        <taxon>fabids</taxon>
        <taxon>Rosales</taxon>
        <taxon>Rosaceae</taxon>
        <taxon>Amygdaloideae</taxon>
        <taxon>Amygdaleae</taxon>
        <taxon>Prunus</taxon>
    </lineage>
</organism>
<keyword evidence="1" id="KW-1185">Reference proteome</keyword>
<gene>
    <name evidence="2" type="primary">LOC110756564</name>
</gene>
<sequence>MSPFSMATVENVQARARRRWRQPGATSTFFDYTSGRYSWLLPGWVVEERRMPSSRLYRNFFSYDHIYILQSPCICLNLILTLPLIRCSLSSFLYYYDPSGRLYNTKYEVVHVWAQNGIILIED</sequence>
<dbReference type="Proteomes" id="UP000515124">
    <property type="component" value="Unplaced"/>
</dbReference>
<dbReference type="GeneID" id="110756564"/>
<protein>
    <submittedName>
        <fullName evidence="2">Uncharacterized protein LOC110756564</fullName>
    </submittedName>
</protein>